<evidence type="ECO:0000259" key="8">
    <source>
        <dbReference type="Pfam" id="PF01676"/>
    </source>
</evidence>
<evidence type="ECO:0000256" key="1">
    <source>
        <dbReference type="ARBA" id="ARBA00000370"/>
    </source>
</evidence>
<feature type="domain" description="Metalloenzyme" evidence="8">
    <location>
        <begin position="3"/>
        <end position="403"/>
    </location>
</feature>
<dbReference type="UniPathway" id="UPA00109">
    <property type="reaction ID" value="UER00186"/>
</dbReference>
<dbReference type="Gene3D" id="3.40.720.10">
    <property type="entry name" value="Alkaline Phosphatase, subunit A"/>
    <property type="match status" value="2"/>
</dbReference>
<evidence type="ECO:0000256" key="5">
    <source>
        <dbReference type="ARBA" id="ARBA00023152"/>
    </source>
</evidence>
<dbReference type="Proteomes" id="UP001060771">
    <property type="component" value="Chromosome"/>
</dbReference>
<evidence type="ECO:0000313" key="9">
    <source>
        <dbReference type="EMBL" id="BDR91755.1"/>
    </source>
</evidence>
<dbReference type="EC" id="5.4.2.12" evidence="7"/>
<gene>
    <name evidence="7" type="primary">apgM</name>
    <name evidence="10" type="ORF">GCM10007112_04490</name>
    <name evidence="9" type="ORF">Vsou_08480</name>
</gene>
<keyword evidence="5 7" id="KW-0324">Glycolysis</keyword>
<evidence type="ECO:0000256" key="3">
    <source>
        <dbReference type="ARBA" id="ARBA00004798"/>
    </source>
</evidence>
<dbReference type="HAMAP" id="MF_01402_A">
    <property type="entry name" value="ApgM_A"/>
    <property type="match status" value="1"/>
</dbReference>
<dbReference type="Pfam" id="PF10143">
    <property type="entry name" value="PhosphMutase"/>
    <property type="match status" value="1"/>
</dbReference>
<dbReference type="GeneID" id="76206398"/>
<dbReference type="RefSeq" id="WP_188602494.1">
    <property type="nucleotide sequence ID" value="NZ_AP026830.1"/>
</dbReference>
<dbReference type="EMBL" id="AP026830">
    <property type="protein sequence ID" value="BDR91755.1"/>
    <property type="molecule type" value="Genomic_DNA"/>
</dbReference>
<comment type="catalytic activity">
    <reaction evidence="1 7">
        <text>(2R)-2-phosphoglycerate = (2R)-3-phosphoglycerate</text>
        <dbReference type="Rhea" id="RHEA:15901"/>
        <dbReference type="ChEBI" id="CHEBI:58272"/>
        <dbReference type="ChEBI" id="CHEBI:58289"/>
        <dbReference type="EC" id="5.4.2.12"/>
    </reaction>
</comment>
<name>A0A830EF43_9CREN</name>
<comment type="pathway">
    <text evidence="3 7">Carbohydrate degradation; glycolysis; pyruvate from D-glyceraldehyde 3-phosphate: step 3/5.</text>
</comment>
<dbReference type="PIRSF" id="PIRSF006392">
    <property type="entry name" value="IPGAM_arch"/>
    <property type="match status" value="1"/>
</dbReference>
<evidence type="ECO:0000256" key="7">
    <source>
        <dbReference type="HAMAP-Rule" id="MF_01402"/>
    </source>
</evidence>
<dbReference type="GO" id="GO:0004619">
    <property type="term" value="F:phosphoglycerate mutase activity"/>
    <property type="evidence" value="ECO:0007669"/>
    <property type="project" value="UniProtKB-UniRule"/>
</dbReference>
<dbReference type="SUPFAM" id="SSF53649">
    <property type="entry name" value="Alkaline phosphatase-like"/>
    <property type="match status" value="1"/>
</dbReference>
<dbReference type="NCBIfam" id="TIGR00306">
    <property type="entry name" value="apgM"/>
    <property type="match status" value="1"/>
</dbReference>
<evidence type="ECO:0000313" key="11">
    <source>
        <dbReference type="Proteomes" id="UP000657075"/>
    </source>
</evidence>
<dbReference type="InterPro" id="IPR004456">
    <property type="entry name" value="Pglycerate_mutase_ApgM"/>
</dbReference>
<sequence>MPRALLVILDGCADRPVKELGGRTPLEVAVKPTIDKLVAEGSCGLMDVISPGIRPGSDTAHLAIFGYDPYKYYPGRGPFEALGAGLTLNPNDVAFRTNVATVNNDLVVIDRRGGRYIDPSEVREIENIVNNEVLPVLRSKYGIDAVYRQTVEHRGVLVLKGDTSPHVSDTDPHAIGVRVSEAKALSDDAKATANYINEFTKLVFEKLSKAEFNEKRRREGKGPINMVLLRGAGSLRNFEPLSSRYRIKPAIIAGVALIRGIGRALGMDAINVDNYIGSKDDDFIAAFQTAARALSNYDFVFVHVKPTDSMSHDGDARGKVMIIERVDAGFRRFLEEMPSDTYIFITCDHATPVTVKEHTGDPVPFMAWGPGVMRDDVTQFSERACIKGFWSRIRGIDVMNIIANYLGTLEKFGE</sequence>
<dbReference type="NCBIfam" id="NF003104">
    <property type="entry name" value="PRK04024.1"/>
    <property type="match status" value="1"/>
</dbReference>
<dbReference type="PANTHER" id="PTHR31209:SF0">
    <property type="entry name" value="METALLOENZYME DOMAIN-CONTAINING PROTEIN"/>
    <property type="match status" value="1"/>
</dbReference>
<organism evidence="10 11">
    <name type="scientific">Vulcanisaeta souniana JCM 11219</name>
    <dbReference type="NCBI Taxonomy" id="1293586"/>
    <lineage>
        <taxon>Archaea</taxon>
        <taxon>Thermoproteota</taxon>
        <taxon>Thermoprotei</taxon>
        <taxon>Thermoproteales</taxon>
        <taxon>Thermoproteaceae</taxon>
        <taxon>Vulcanisaeta</taxon>
    </lineage>
</organism>
<keyword evidence="6 7" id="KW-0413">Isomerase</keyword>
<dbReference type="InterPro" id="IPR017850">
    <property type="entry name" value="Alkaline_phosphatase_core_sf"/>
</dbReference>
<reference evidence="12" key="3">
    <citation type="submission" date="2022-09" db="EMBL/GenBank/DDBJ databases">
        <title>Complete genome sequence of Vulcanisaeta souniana.</title>
        <authorList>
            <person name="Kato S."/>
            <person name="Itoh T."/>
            <person name="Ohkuma M."/>
        </authorList>
    </citation>
    <scope>NUCLEOTIDE SEQUENCE [LARGE SCALE GENOMIC DNA]</scope>
    <source>
        <strain evidence="12">JCM 11219</strain>
    </source>
</reference>
<dbReference type="Proteomes" id="UP000657075">
    <property type="component" value="Unassembled WGS sequence"/>
</dbReference>
<accession>A0A830EF43</accession>
<dbReference type="AlphaFoldDB" id="A0A830EF43"/>
<evidence type="ECO:0000256" key="4">
    <source>
        <dbReference type="ARBA" id="ARBA00005524"/>
    </source>
</evidence>
<evidence type="ECO:0000256" key="2">
    <source>
        <dbReference type="ARBA" id="ARBA00002315"/>
    </source>
</evidence>
<proteinExistence type="inferred from homology"/>
<dbReference type="GO" id="GO:0046872">
    <property type="term" value="F:metal ion binding"/>
    <property type="evidence" value="ECO:0007669"/>
    <property type="project" value="InterPro"/>
</dbReference>
<comment type="similarity">
    <text evidence="4 7">Belongs to the BPG-independent phosphoglycerate mutase family. A-PGAM subfamily.</text>
</comment>
<comment type="function">
    <text evidence="2 7">Catalyzes the interconversion of 2-phosphoglycerate and 3-phosphoglycerate.</text>
</comment>
<keyword evidence="12" id="KW-1185">Reference proteome</keyword>
<evidence type="ECO:0000313" key="12">
    <source>
        <dbReference type="Proteomes" id="UP001060771"/>
    </source>
</evidence>
<reference evidence="10" key="1">
    <citation type="journal article" date="2014" name="Int. J. Syst. Evol. Microbiol.">
        <title>Complete genome sequence of Corynebacterium casei LMG S-19264T (=DSM 44701T), isolated from a smear-ripened cheese.</title>
        <authorList>
            <consortium name="US DOE Joint Genome Institute (JGI-PGF)"/>
            <person name="Walter F."/>
            <person name="Albersmeier A."/>
            <person name="Kalinowski J."/>
            <person name="Ruckert C."/>
        </authorList>
    </citation>
    <scope>NUCLEOTIDE SEQUENCE</scope>
    <source>
        <strain evidence="10">JCM 11219</strain>
    </source>
</reference>
<dbReference type="InterPro" id="IPR023665">
    <property type="entry name" value="ApgAM_prokaryotes"/>
</dbReference>
<evidence type="ECO:0000256" key="6">
    <source>
        <dbReference type="ARBA" id="ARBA00023235"/>
    </source>
</evidence>
<dbReference type="GO" id="GO:0006096">
    <property type="term" value="P:glycolytic process"/>
    <property type="evidence" value="ECO:0007669"/>
    <property type="project" value="UniProtKB-UniRule"/>
</dbReference>
<dbReference type="InterPro" id="IPR006124">
    <property type="entry name" value="Metalloenzyme"/>
</dbReference>
<evidence type="ECO:0000313" key="10">
    <source>
        <dbReference type="EMBL" id="GGI70622.1"/>
    </source>
</evidence>
<dbReference type="OrthoDB" id="52918at2157"/>
<dbReference type="Pfam" id="PF01676">
    <property type="entry name" value="Metalloenzyme"/>
    <property type="match status" value="1"/>
</dbReference>
<reference evidence="10" key="2">
    <citation type="submission" date="2020-09" db="EMBL/GenBank/DDBJ databases">
        <authorList>
            <person name="Sun Q."/>
            <person name="Ohkuma M."/>
        </authorList>
    </citation>
    <scope>NUCLEOTIDE SEQUENCE</scope>
    <source>
        <strain evidence="10">JCM 11219</strain>
    </source>
</reference>
<dbReference type="CDD" id="cd16011">
    <property type="entry name" value="iPGM_like"/>
    <property type="match status" value="1"/>
</dbReference>
<reference evidence="9" key="4">
    <citation type="journal article" date="2023" name="Microbiol. Resour. Announc.">
        <title>Complete Genome Sequence of Vulcanisaeta souniana Strain IC-059, a Hyperthermophilic Archaeon Isolated from Hot Spring Water in Japan.</title>
        <authorList>
            <person name="Kato S."/>
            <person name="Itoh T."/>
            <person name="Wu L."/>
            <person name="Ma J."/>
            <person name="Ohkuma M."/>
        </authorList>
    </citation>
    <scope>NUCLEOTIDE SEQUENCE</scope>
    <source>
        <strain evidence="9">JCM 11219</strain>
    </source>
</reference>
<dbReference type="PANTHER" id="PTHR31209">
    <property type="entry name" value="COFACTOR-INDEPENDENT PHOSPHOGLYCERATE MUTASE"/>
    <property type="match status" value="1"/>
</dbReference>
<protein>
    <recommendedName>
        <fullName evidence="7">2,3-bisphosphoglycerate-independent phosphoglycerate mutase</fullName>
        <shortName evidence="7">BPG-independent PGAM</shortName>
        <shortName evidence="7">Phosphoglyceromutase</shortName>
        <shortName evidence="7">aPGAM</shortName>
        <ecNumber evidence="7">5.4.2.12</ecNumber>
    </recommendedName>
</protein>
<dbReference type="EMBL" id="BMNM01000001">
    <property type="protein sequence ID" value="GGI70622.1"/>
    <property type="molecule type" value="Genomic_DNA"/>
</dbReference>